<evidence type="ECO:0000259" key="2">
    <source>
        <dbReference type="PROSITE" id="PS51154"/>
    </source>
</evidence>
<feature type="compositionally biased region" description="Polar residues" evidence="1">
    <location>
        <begin position="2267"/>
        <end position="2278"/>
    </location>
</feature>
<dbReference type="SUPFAM" id="SSF52949">
    <property type="entry name" value="Macro domain-like"/>
    <property type="match status" value="2"/>
</dbReference>
<dbReference type="Proteomes" id="UP000077248">
    <property type="component" value="Unassembled WGS sequence"/>
</dbReference>
<feature type="compositionally biased region" description="Basic and acidic residues" evidence="1">
    <location>
        <begin position="1400"/>
        <end position="1409"/>
    </location>
</feature>
<feature type="compositionally biased region" description="Acidic residues" evidence="1">
    <location>
        <begin position="108"/>
        <end position="128"/>
    </location>
</feature>
<organism evidence="3 4">
    <name type="scientific">Alternaria alternata</name>
    <name type="common">Alternaria rot fungus</name>
    <name type="synonym">Torula alternata</name>
    <dbReference type="NCBI Taxonomy" id="5599"/>
    <lineage>
        <taxon>Eukaryota</taxon>
        <taxon>Fungi</taxon>
        <taxon>Dikarya</taxon>
        <taxon>Ascomycota</taxon>
        <taxon>Pezizomycotina</taxon>
        <taxon>Dothideomycetes</taxon>
        <taxon>Pleosporomycetidae</taxon>
        <taxon>Pleosporales</taxon>
        <taxon>Pleosporineae</taxon>
        <taxon>Pleosporaceae</taxon>
        <taxon>Alternaria</taxon>
        <taxon>Alternaria sect. Alternaria</taxon>
        <taxon>Alternaria alternata complex</taxon>
    </lineage>
</organism>
<feature type="compositionally biased region" description="Polar residues" evidence="1">
    <location>
        <begin position="1790"/>
        <end position="1805"/>
    </location>
</feature>
<dbReference type="Pfam" id="PF01661">
    <property type="entry name" value="Macro"/>
    <property type="match status" value="2"/>
</dbReference>
<dbReference type="InterPro" id="IPR058925">
    <property type="entry name" value="zf-C2H2_AcuF"/>
</dbReference>
<feature type="compositionally biased region" description="Basic residues" evidence="1">
    <location>
        <begin position="2376"/>
        <end position="2390"/>
    </location>
</feature>
<feature type="region of interest" description="Disordered" evidence="1">
    <location>
        <begin position="1787"/>
        <end position="1819"/>
    </location>
</feature>
<feature type="region of interest" description="Disordered" evidence="1">
    <location>
        <begin position="103"/>
        <end position="134"/>
    </location>
</feature>
<dbReference type="GeneID" id="29109195"/>
<feature type="compositionally biased region" description="Basic and acidic residues" evidence="1">
    <location>
        <begin position="1367"/>
        <end position="1389"/>
    </location>
</feature>
<dbReference type="PANTHER" id="PTHR11106:SF27">
    <property type="entry name" value="MACRO DOMAIN-CONTAINING PROTEIN"/>
    <property type="match status" value="1"/>
</dbReference>
<feature type="region of interest" description="Disordered" evidence="1">
    <location>
        <begin position="2049"/>
        <end position="2202"/>
    </location>
</feature>
<dbReference type="RefSeq" id="XP_018385233.1">
    <property type="nucleotide sequence ID" value="XM_018523601.1"/>
</dbReference>
<feature type="compositionally biased region" description="Basic and acidic residues" evidence="1">
    <location>
        <begin position="1346"/>
        <end position="1356"/>
    </location>
</feature>
<reference evidence="3 4" key="1">
    <citation type="submission" date="2016-05" db="EMBL/GenBank/DDBJ databases">
        <title>Comparative analysis of secretome profiles of manganese(II)-oxidizing ascomycete fungi.</title>
        <authorList>
            <consortium name="DOE Joint Genome Institute"/>
            <person name="Zeiner C.A."/>
            <person name="Purvine S.O."/>
            <person name="Zink E.M."/>
            <person name="Wu S."/>
            <person name="Pasa-Tolic L."/>
            <person name="Chaput D.L."/>
            <person name="Haridas S."/>
            <person name="Grigoriev I.V."/>
            <person name="Santelli C.M."/>
            <person name="Hansel C.M."/>
        </authorList>
    </citation>
    <scope>NUCLEOTIDE SEQUENCE [LARGE SCALE GENOMIC DNA]</scope>
    <source>
        <strain evidence="3 4">SRC1lrK2f</strain>
    </source>
</reference>
<feature type="domain" description="Macro" evidence="2">
    <location>
        <begin position="1158"/>
        <end position="1340"/>
    </location>
</feature>
<feature type="compositionally biased region" description="Polar residues" evidence="1">
    <location>
        <begin position="2154"/>
        <end position="2171"/>
    </location>
</feature>
<accession>A0A177DLB0</accession>
<feature type="region of interest" description="Disordered" evidence="1">
    <location>
        <begin position="2332"/>
        <end position="2421"/>
    </location>
</feature>
<dbReference type="Pfam" id="PF26082">
    <property type="entry name" value="zf-C2H2_AcuF"/>
    <property type="match status" value="1"/>
</dbReference>
<evidence type="ECO:0000313" key="4">
    <source>
        <dbReference type="Proteomes" id="UP000077248"/>
    </source>
</evidence>
<name>A0A177DLB0_ALTAL</name>
<evidence type="ECO:0000313" key="3">
    <source>
        <dbReference type="EMBL" id="OAG19812.1"/>
    </source>
</evidence>
<dbReference type="InterPro" id="IPR013087">
    <property type="entry name" value="Znf_C2H2_type"/>
</dbReference>
<feature type="compositionally biased region" description="Acidic residues" evidence="1">
    <location>
        <begin position="2397"/>
        <end position="2421"/>
    </location>
</feature>
<feature type="region of interest" description="Disordered" evidence="1">
    <location>
        <begin position="1345"/>
        <end position="1423"/>
    </location>
</feature>
<gene>
    <name evidence="3" type="ORF">CC77DRAFT_1009520</name>
</gene>
<dbReference type="PANTHER" id="PTHR11106">
    <property type="entry name" value="GANGLIOSIDE INDUCED DIFFERENTIATION ASSOCIATED PROTEIN 2-RELATED"/>
    <property type="match status" value="1"/>
</dbReference>
<dbReference type="Gene3D" id="3.40.220.10">
    <property type="entry name" value="Leucine Aminopeptidase, subunit E, domain 1"/>
    <property type="match status" value="2"/>
</dbReference>
<feature type="compositionally biased region" description="Low complexity" evidence="1">
    <location>
        <begin position="501"/>
        <end position="513"/>
    </location>
</feature>
<keyword evidence="4" id="KW-1185">Reference proteome</keyword>
<feature type="compositionally biased region" description="Basic and acidic residues" evidence="1">
    <location>
        <begin position="2280"/>
        <end position="2292"/>
    </location>
</feature>
<feature type="region of interest" description="Disordered" evidence="1">
    <location>
        <begin position="1543"/>
        <end position="1593"/>
    </location>
</feature>
<evidence type="ECO:0000256" key="1">
    <source>
        <dbReference type="SAM" id="MobiDB-lite"/>
    </source>
</evidence>
<dbReference type="SMART" id="SM00506">
    <property type="entry name" value="A1pp"/>
    <property type="match status" value="2"/>
</dbReference>
<dbReference type="SMART" id="SM00355">
    <property type="entry name" value="ZnF_C2H2"/>
    <property type="match status" value="3"/>
</dbReference>
<dbReference type="PROSITE" id="PS51154">
    <property type="entry name" value="MACRO"/>
    <property type="match status" value="2"/>
</dbReference>
<dbReference type="KEGG" id="aalt:CC77DRAFT_1009520"/>
<dbReference type="InterPro" id="IPR043472">
    <property type="entry name" value="Macro_dom-like"/>
</dbReference>
<feature type="domain" description="Macro" evidence="2">
    <location>
        <begin position="742"/>
        <end position="927"/>
    </location>
</feature>
<feature type="compositionally biased region" description="Polar residues" evidence="1">
    <location>
        <begin position="277"/>
        <end position="293"/>
    </location>
</feature>
<feature type="region of interest" description="Disordered" evidence="1">
    <location>
        <begin position="244"/>
        <end position="293"/>
    </location>
</feature>
<protein>
    <recommendedName>
        <fullName evidence="2">Macro domain-containing protein</fullName>
    </recommendedName>
</protein>
<feature type="region of interest" description="Disordered" evidence="1">
    <location>
        <begin position="2267"/>
        <end position="2313"/>
    </location>
</feature>
<feature type="region of interest" description="Disordered" evidence="1">
    <location>
        <begin position="674"/>
        <end position="716"/>
    </location>
</feature>
<feature type="compositionally biased region" description="Basic and acidic residues" evidence="1">
    <location>
        <begin position="1562"/>
        <end position="1587"/>
    </location>
</feature>
<dbReference type="InterPro" id="IPR002589">
    <property type="entry name" value="Macro_dom"/>
</dbReference>
<feature type="region of interest" description="Disordered" evidence="1">
    <location>
        <begin position="493"/>
        <end position="532"/>
    </location>
</feature>
<sequence length="2421" mass="271912">MSTLRLATAANIRAFQILTDALRASDSKSTEEVDSDALEDEIGRFRVWAGNLGALQKGHSSLDYRLRDSPNLLSSALKLLNELEHNLNETFAVISGARLPFEAQTSTEEVEEDENDDGFFSEEDDSDSDGPRSELKMRFEEVVDIIDNLYKLSVRIRTPSIHSRSLKASSYMPKDPETGVDILDAYAELDRKHVQELLLQLRKQHPSGAQEEQASLIDRLSSSITLRRRHFKYWKRHRDKLGASAIPEEAPEPVVPASREAPNTTRNDNLEAFPTTPMITTSRPTPSQKTGKTLLSGTEATHHHQSLDDIVDTKSVTSYAVTVRDLHGKGIELPPPPKAANGDKDFECPYCWIVCPARYGKGRAWKTHLLQDLQPYICTYQDCESSQQLFRSRREWAEHEATHRKLWRCPEHAAALYSSVSGLENHLRQDHNGSFPEDQIAVIAKIGETTAMDTRTKCPICYVPADTASLGDLQSHIANHLERFATFALPHGREDDAEGASSIASRGSSNSQSLPDSFRTDTSADEIELDDTPKLYDSSEILHVKEPGQNLLSAERLQQLPDESHNRLAMIASQSNDLEDSEDEQPDNQQIDEDVSLSHKKHLDHVEAFRQHVLTLPGALSVRFYRRYGSWRGSITFADDWVGEEALKVFDTQRFPNMDFKPKKDTSKWNFTRINPPNKKEHTFNRQSTADTQTTEDAETFSTGSELYDQEAEDSEKQAIISTADIPTLRSLYQSRRLLQRDQSFAPNDAYNQMISFCHYDLTRLRVDAIVNNAPSNFKAQPDPKSLHYVIYQRGGSGLRNEARSKPRVKAGQVELTHGHDLPASWVIHAAAPTYTGSKGVGQFNILSACYREALKTAATYELKTIAFPCLGTGGCMFPPRVAARIALQEIREYLDAHPEHRPERIIFCVKAAIDEKAYTDFLPVFFPPTHGDLDRARTSDWSANRAALSAQILETRSQLQKALTDMSDTYVFRSQTAETSACAHDMGRIDFALLSMRNYLLGSKELKRSLGDLNLLCSVISTACSTISEIAERAKEVGFTKEEQNFWDEANTGMQASHGFDLSTLFDYCWMFANSLDGVIGGDRKEPDSMARARQVLENYAVKQKSQDAKGIRDHLDEVIHVRKSEAPISNNREIIQVHQIPSVARLYLLGDLEAKPTMAQPSTSFNHTVCLLREDITRLAVDVLVNSTDVSFSGMGTLDRTVFKKGGPGLRWEVEAEQIGPCKEGDVKVTPPFLLPAKHVVHVVPPGQFRKDTKTILRGIYREILHTAVELRARSVAIPSIGTGMLNYPRRDCASLAMEEVKRFLESAEPANGLDKIIFVVFSSNDEFVYKSLLPVYFPPPKRRVSDASQREEQTSAQHQAAMTIDDHMRKEAEREERKDEIRERFAQDTPLPASFRQTDETREDSSSSKPSATILPASSDLRKLSEVNEEVRQMRYRQIIQQTQMWTHESRPMDKSEEHAFFQFESHVDDCDTCHNGLYERRHELCQQGYRLGEDIWQRVEMSPHANVHARRDRYKLEVPADRLPSSMLLLSTIAQNATQSTQTESGLGHPFFQTVTPREAKPKDPAHEDENASHHSVVEDEKSTVSTTEPPAVIHASVLAPLTLGDWVHSVLHIHQSKIELYRTDIYSEDIPYATVDLAGASSSLTRGATLDYSNQQAQARAADYQQALIYHHWMLQNGYPNHRPPSLHIFQDPHVSAVRLPLHATSLFVVRWGETKGKGTQGVKLTRMMERWHFLDAFAPEAPALFDALQRLVNRNNKTQRDLATLWTIGNETDKDYLDKREKSLQSSAHVSKDVASSSGGEPDDMKPNSGGDAQSEKILAYLSHDLKTRSGSYIGQTTNRIADAVDIDAGLVNTVLHTLAAHGRVHNTINDDTWVISEPTKELPPIEQEPQPPEPSDDYLFTPAGQFTLAGWIVSCLIRNCQGLSLEDLAFQLQAPSSRILTMIHRLAQDGYIASGPDEHTWILTDLGEQKALEIRVREERDAKRVTELPPNENPPSDLSERALSYLKSLPGISENISDLAATFDIPVAELRPVLDKLESEGLVENKDDRSSWTASLPTDNQASDTHLPVYNPFASTRDHRPISPQLRHTRSLDFNSPTPPGIRTPSLRSTSPVVESIIETSHDDDESSGPRSRVSRGEQLFHRFNLPNPTSYRKQSVSNVNLMSHESEHPADNRPTSGTDRKQKLATTGDLERTQELVDFDEPAIDTDEQANKMKYGRHGDINPGNILWYNDSGADHEVLKGDLKIADFGQAELNNLLSRTQPRDVANTSEVETEKMHLEEKEAETPDTSKVGSSKDESGPNERNVTEHIGEMAREFVERVAIETKGSIEGSSWRDGKGAKQRKQTRSTREIAEDIDEDLQAGTASNLRRARMAKEKKHKKSSRASAKDIDDELEDYDGQEEDYVDNEEETVKS</sequence>
<dbReference type="VEuPathDB" id="FungiDB:CC77DRAFT_1009520"/>
<feature type="compositionally biased region" description="Basic and acidic residues" evidence="1">
    <location>
        <begin position="2301"/>
        <end position="2313"/>
    </location>
</feature>
<proteinExistence type="predicted"/>
<feature type="compositionally biased region" description="Polar residues" evidence="1">
    <location>
        <begin position="2058"/>
        <end position="2071"/>
    </location>
</feature>
<dbReference type="EMBL" id="KV441480">
    <property type="protein sequence ID" value="OAG19812.1"/>
    <property type="molecule type" value="Genomic_DNA"/>
</dbReference>